<reference evidence="2 3" key="1">
    <citation type="submission" date="2020-08" db="EMBL/GenBank/DDBJ databases">
        <title>Sequencing the genomes of 1000 actinobacteria strains.</title>
        <authorList>
            <person name="Klenk H.-P."/>
        </authorList>
    </citation>
    <scope>NUCLEOTIDE SEQUENCE [LARGE SCALE GENOMIC DNA]</scope>
    <source>
        <strain evidence="2 3">DSM 43582</strain>
    </source>
</reference>
<dbReference type="EMBL" id="JACHIT010000002">
    <property type="protein sequence ID" value="MBB5915390.1"/>
    <property type="molecule type" value="Genomic_DNA"/>
</dbReference>
<dbReference type="RefSeq" id="WP_218003510.1">
    <property type="nucleotide sequence ID" value="NZ_JACHIT010000002.1"/>
</dbReference>
<dbReference type="AlphaFoldDB" id="A0A7W9UK63"/>
<gene>
    <name evidence="2" type="ORF">BJY24_004302</name>
</gene>
<feature type="transmembrane region" description="Helical" evidence="1">
    <location>
        <begin position="37"/>
        <end position="57"/>
    </location>
</feature>
<feature type="transmembrane region" description="Helical" evidence="1">
    <location>
        <begin position="102"/>
        <end position="124"/>
    </location>
</feature>
<evidence type="ECO:0000313" key="2">
    <source>
        <dbReference type="EMBL" id="MBB5915390.1"/>
    </source>
</evidence>
<comment type="caution">
    <text evidence="2">The sequence shown here is derived from an EMBL/GenBank/DDBJ whole genome shotgun (WGS) entry which is preliminary data.</text>
</comment>
<keyword evidence="1" id="KW-1133">Transmembrane helix</keyword>
<keyword evidence="3" id="KW-1185">Reference proteome</keyword>
<proteinExistence type="predicted"/>
<dbReference type="Proteomes" id="UP000540412">
    <property type="component" value="Unassembled WGS sequence"/>
</dbReference>
<name>A0A7W9UK63_9NOCA</name>
<accession>A0A7W9UK63</accession>
<evidence type="ECO:0000256" key="1">
    <source>
        <dbReference type="SAM" id="Phobius"/>
    </source>
</evidence>
<organism evidence="2 3">
    <name type="scientific">Nocardia transvalensis</name>
    <dbReference type="NCBI Taxonomy" id="37333"/>
    <lineage>
        <taxon>Bacteria</taxon>
        <taxon>Bacillati</taxon>
        <taxon>Actinomycetota</taxon>
        <taxon>Actinomycetes</taxon>
        <taxon>Mycobacteriales</taxon>
        <taxon>Nocardiaceae</taxon>
        <taxon>Nocardia</taxon>
    </lineage>
</organism>
<keyword evidence="1" id="KW-0812">Transmembrane</keyword>
<sequence>MNWNTRVRRLHRALAVTFVATLVVTVAGLALSGPQWLAYLPLFPLAVLALSGLVMLVRRGGGADSRIVGGGARRLHRWSAVVFVVTVLATVVALAPEDPIVWVSYLPLLPLASLLGTGVYMFVLPHRRARAARRVATA</sequence>
<keyword evidence="1" id="KW-0472">Membrane</keyword>
<feature type="transmembrane region" description="Helical" evidence="1">
    <location>
        <begin position="12"/>
        <end position="31"/>
    </location>
</feature>
<feature type="transmembrane region" description="Helical" evidence="1">
    <location>
        <begin position="78"/>
        <end position="96"/>
    </location>
</feature>
<protein>
    <submittedName>
        <fullName evidence="2">ABC-type polysaccharide/polyol phosphate export permease</fullName>
    </submittedName>
</protein>
<evidence type="ECO:0000313" key="3">
    <source>
        <dbReference type="Proteomes" id="UP000540412"/>
    </source>
</evidence>